<reference evidence="9" key="1">
    <citation type="submission" date="2017-10" db="EMBL/GenBank/DDBJ databases">
        <title>Rapid genome shrinkage in a self-fertile nematode reveals novel sperm competition proteins.</title>
        <authorList>
            <person name="Yin D."/>
            <person name="Schwarz E.M."/>
            <person name="Thomas C.G."/>
            <person name="Felde R.L."/>
            <person name="Korf I.F."/>
            <person name="Cutter A.D."/>
            <person name="Schartner C.M."/>
            <person name="Ralston E.J."/>
            <person name="Meyer B.J."/>
            <person name="Haag E.S."/>
        </authorList>
    </citation>
    <scope>NUCLEOTIDE SEQUENCE [LARGE SCALE GENOMIC DNA]</scope>
    <source>
        <strain evidence="9">JU1422</strain>
    </source>
</reference>
<feature type="compositionally biased region" description="Polar residues" evidence="6">
    <location>
        <begin position="157"/>
        <end position="166"/>
    </location>
</feature>
<evidence type="ECO:0000256" key="3">
    <source>
        <dbReference type="ARBA" id="ARBA00023013"/>
    </source>
</evidence>
<dbReference type="Gene3D" id="4.10.365.10">
    <property type="entry name" value="p27"/>
    <property type="match status" value="1"/>
</dbReference>
<gene>
    <name evidence="8" type="primary">Cni-cki-2</name>
    <name evidence="8" type="synonym">Cnig_chr_II.g5447</name>
    <name evidence="8" type="ORF">B9Z55_005447</name>
</gene>
<proteinExistence type="inferred from homology"/>
<organism evidence="8 9">
    <name type="scientific">Caenorhabditis nigoni</name>
    <dbReference type="NCBI Taxonomy" id="1611254"/>
    <lineage>
        <taxon>Eukaryota</taxon>
        <taxon>Metazoa</taxon>
        <taxon>Ecdysozoa</taxon>
        <taxon>Nematoda</taxon>
        <taxon>Chromadorea</taxon>
        <taxon>Rhabditida</taxon>
        <taxon>Rhabditina</taxon>
        <taxon>Rhabditomorpha</taxon>
        <taxon>Rhabditoidea</taxon>
        <taxon>Rhabditidae</taxon>
        <taxon>Peloderinae</taxon>
        <taxon>Caenorhabditis</taxon>
    </lineage>
</organism>
<feature type="region of interest" description="Disordered" evidence="6">
    <location>
        <begin position="157"/>
        <end position="197"/>
    </location>
</feature>
<dbReference type="EMBL" id="PDUG01000002">
    <property type="protein sequence ID" value="PIC45422.1"/>
    <property type="molecule type" value="Genomic_DNA"/>
</dbReference>
<feature type="region of interest" description="Disordered" evidence="6">
    <location>
        <begin position="222"/>
        <end position="299"/>
    </location>
</feature>
<dbReference type="InterPro" id="IPR044898">
    <property type="entry name" value="CDI_dom_sf"/>
</dbReference>
<evidence type="ECO:0000259" key="7">
    <source>
        <dbReference type="Pfam" id="PF02234"/>
    </source>
</evidence>
<sequence>MQSRSTANFHRSGNFKEFELCQLLDDKQNSFSPNFKQFNRASQMATSTGDSKRKAARCLFGRPNPGEVSKKLDASLERMYAEESRKWNFDFAGGVPLVGAQGDYEYESIAASEVPSFYRETTVRPRKHARRNDSPAASDTVEVPDEALFVVEQNEPQHSIASTSQGPADYEKPVTRASIAKKAHDHQESDSLKQTKLTNYMPVRKRRSETCLVTAAVSMNRSVSMDSTAAPQKEKRGSKHGNNNKGAPKRPLRFVPPNLPKPAQSSISDSVLVSSPRSPPAKKSAKPSRRAGRVGAGDF</sequence>
<evidence type="ECO:0000256" key="1">
    <source>
        <dbReference type="ARBA" id="ARBA00004123"/>
    </source>
</evidence>
<dbReference type="GO" id="GO:0005634">
    <property type="term" value="C:nucleus"/>
    <property type="evidence" value="ECO:0007669"/>
    <property type="project" value="UniProtKB-SubCell"/>
</dbReference>
<name>A0A2G5V0V5_9PELO</name>
<dbReference type="Proteomes" id="UP000230233">
    <property type="component" value="Chromosome II"/>
</dbReference>
<evidence type="ECO:0000256" key="2">
    <source>
        <dbReference type="ARBA" id="ARBA00006726"/>
    </source>
</evidence>
<dbReference type="GO" id="GO:0051726">
    <property type="term" value="P:regulation of cell cycle"/>
    <property type="evidence" value="ECO:0007669"/>
    <property type="project" value="InterPro"/>
</dbReference>
<feature type="compositionally biased region" description="Low complexity" evidence="6">
    <location>
        <begin position="265"/>
        <end position="276"/>
    </location>
</feature>
<accession>A0A2G5V0V5</accession>
<dbReference type="InterPro" id="IPR003175">
    <property type="entry name" value="CDI_dom"/>
</dbReference>
<keyword evidence="9" id="KW-1185">Reference proteome</keyword>
<keyword evidence="3" id="KW-0649">Protein kinase inhibitor</keyword>
<dbReference type="AlphaFoldDB" id="A0A2G5V0V5"/>
<comment type="caution">
    <text evidence="8">The sequence shown here is derived from an EMBL/GenBank/DDBJ whole genome shotgun (WGS) entry which is preliminary data.</text>
</comment>
<dbReference type="OrthoDB" id="6373236at2759"/>
<evidence type="ECO:0000313" key="9">
    <source>
        <dbReference type="Proteomes" id="UP000230233"/>
    </source>
</evidence>
<dbReference type="STRING" id="1611254.A0A2G5V0V5"/>
<evidence type="ECO:0000256" key="6">
    <source>
        <dbReference type="SAM" id="MobiDB-lite"/>
    </source>
</evidence>
<feature type="compositionally biased region" description="Basic residues" evidence="6">
    <location>
        <begin position="283"/>
        <end position="292"/>
    </location>
</feature>
<evidence type="ECO:0000256" key="4">
    <source>
        <dbReference type="ARBA" id="ARBA00023242"/>
    </source>
</evidence>
<evidence type="ECO:0000313" key="8">
    <source>
        <dbReference type="EMBL" id="PIC45422.1"/>
    </source>
</evidence>
<protein>
    <recommendedName>
        <fullName evidence="7">Cyclin-dependent kinase inhibitor domain-containing protein</fullName>
    </recommendedName>
</protein>
<dbReference type="PANTHER" id="PTHR10265">
    <property type="entry name" value="CYCLIN-DEPENDENT KINASE INHIBITOR 1"/>
    <property type="match status" value="1"/>
</dbReference>
<dbReference type="GO" id="GO:0004861">
    <property type="term" value="F:cyclin-dependent protein serine/threonine kinase inhibitor activity"/>
    <property type="evidence" value="ECO:0007669"/>
    <property type="project" value="InterPro"/>
</dbReference>
<dbReference type="PANTHER" id="PTHR10265:SF45">
    <property type="entry name" value="DACAPO"/>
    <property type="match status" value="1"/>
</dbReference>
<comment type="subcellular location">
    <subcellularLocation>
        <location evidence="1">Nucleus</location>
    </subcellularLocation>
</comment>
<dbReference type="Pfam" id="PF02234">
    <property type="entry name" value="CDI"/>
    <property type="match status" value="1"/>
</dbReference>
<evidence type="ECO:0000256" key="5">
    <source>
        <dbReference type="ARBA" id="ARBA00023306"/>
    </source>
</evidence>
<comment type="similarity">
    <text evidence="2">Belongs to the CDI family.</text>
</comment>
<keyword evidence="4" id="KW-0539">Nucleus</keyword>
<keyword evidence="5" id="KW-0131">Cell cycle</keyword>
<feature type="domain" description="Cyclin-dependent kinase inhibitor" evidence="7">
    <location>
        <begin position="58"/>
        <end position="108"/>
    </location>
</feature>